<comment type="caution">
    <text evidence="7">The sequence shown here is derived from an EMBL/GenBank/DDBJ whole genome shotgun (WGS) entry which is preliminary data.</text>
</comment>
<evidence type="ECO:0000256" key="1">
    <source>
        <dbReference type="ARBA" id="ARBA00004496"/>
    </source>
</evidence>
<dbReference type="GeneID" id="59340176"/>
<dbReference type="InterPro" id="IPR051980">
    <property type="entry name" value="WD_repeat_MORG1"/>
</dbReference>
<dbReference type="PRINTS" id="PR00320">
    <property type="entry name" value="GPROTEINBRPT"/>
</dbReference>
<feature type="repeat" description="WD" evidence="6">
    <location>
        <begin position="71"/>
        <end position="112"/>
    </location>
</feature>
<name>A0A8H6TF00_9AGAR</name>
<keyword evidence="4" id="KW-0677">Repeat</keyword>
<dbReference type="PANTHER" id="PTHR22842">
    <property type="entry name" value="WD40 REPEAT PROTEIN"/>
    <property type="match status" value="1"/>
</dbReference>
<dbReference type="InterPro" id="IPR015943">
    <property type="entry name" value="WD40/YVTN_repeat-like_dom_sf"/>
</dbReference>
<dbReference type="InterPro" id="IPR020472">
    <property type="entry name" value="WD40_PAC1"/>
</dbReference>
<keyword evidence="8" id="KW-1185">Reference proteome</keyword>
<evidence type="ECO:0000313" key="7">
    <source>
        <dbReference type="EMBL" id="KAF7315547.1"/>
    </source>
</evidence>
<proteinExistence type="inferred from homology"/>
<dbReference type="AlphaFoldDB" id="A0A8H6TF00"/>
<dbReference type="InterPro" id="IPR019775">
    <property type="entry name" value="WD40_repeat_CS"/>
</dbReference>
<dbReference type="EMBL" id="JACAZF010000001">
    <property type="protein sequence ID" value="KAF7315547.1"/>
    <property type="molecule type" value="Genomic_DNA"/>
</dbReference>
<keyword evidence="3 6" id="KW-0853">WD repeat</keyword>
<dbReference type="GO" id="GO:0005737">
    <property type="term" value="C:cytoplasm"/>
    <property type="evidence" value="ECO:0007669"/>
    <property type="project" value="UniProtKB-SubCell"/>
</dbReference>
<evidence type="ECO:0000256" key="3">
    <source>
        <dbReference type="ARBA" id="ARBA00022574"/>
    </source>
</evidence>
<dbReference type="PROSITE" id="PS00678">
    <property type="entry name" value="WD_REPEATS_1"/>
    <property type="match status" value="2"/>
</dbReference>
<dbReference type="Gene3D" id="2.130.10.10">
    <property type="entry name" value="YVTN repeat-like/Quinoprotein amine dehydrogenase"/>
    <property type="match status" value="1"/>
</dbReference>
<dbReference type="Pfam" id="PF00400">
    <property type="entry name" value="WD40"/>
    <property type="match status" value="5"/>
</dbReference>
<dbReference type="RefSeq" id="XP_037225570.1">
    <property type="nucleotide sequence ID" value="XM_037357660.1"/>
</dbReference>
<evidence type="ECO:0000256" key="4">
    <source>
        <dbReference type="ARBA" id="ARBA00022737"/>
    </source>
</evidence>
<reference evidence="7" key="1">
    <citation type="submission" date="2020-05" db="EMBL/GenBank/DDBJ databases">
        <title>Mycena genomes resolve the evolution of fungal bioluminescence.</title>
        <authorList>
            <person name="Tsai I.J."/>
        </authorList>
    </citation>
    <scope>NUCLEOTIDE SEQUENCE</scope>
    <source>
        <strain evidence="7">171206Taipei</strain>
    </source>
</reference>
<dbReference type="InterPro" id="IPR001680">
    <property type="entry name" value="WD40_rpt"/>
</dbReference>
<dbReference type="GO" id="GO:0000398">
    <property type="term" value="P:mRNA splicing, via spliceosome"/>
    <property type="evidence" value="ECO:0007669"/>
    <property type="project" value="TreeGrafter"/>
</dbReference>
<dbReference type="PROSITE" id="PS50294">
    <property type="entry name" value="WD_REPEATS_REGION"/>
    <property type="match status" value="3"/>
</dbReference>
<organism evidence="7 8">
    <name type="scientific">Mycena indigotica</name>
    <dbReference type="NCBI Taxonomy" id="2126181"/>
    <lineage>
        <taxon>Eukaryota</taxon>
        <taxon>Fungi</taxon>
        <taxon>Dikarya</taxon>
        <taxon>Basidiomycota</taxon>
        <taxon>Agaricomycotina</taxon>
        <taxon>Agaricomycetes</taxon>
        <taxon>Agaricomycetidae</taxon>
        <taxon>Agaricales</taxon>
        <taxon>Marasmiineae</taxon>
        <taxon>Mycenaceae</taxon>
        <taxon>Mycena</taxon>
    </lineage>
</organism>
<evidence type="ECO:0000313" key="8">
    <source>
        <dbReference type="Proteomes" id="UP000636479"/>
    </source>
</evidence>
<dbReference type="SUPFAM" id="SSF50978">
    <property type="entry name" value="WD40 repeat-like"/>
    <property type="match status" value="1"/>
</dbReference>
<dbReference type="OrthoDB" id="1068471at2759"/>
<dbReference type="CDD" id="cd00200">
    <property type="entry name" value="WD40"/>
    <property type="match status" value="1"/>
</dbReference>
<feature type="repeat" description="WD" evidence="6">
    <location>
        <begin position="28"/>
        <end position="70"/>
    </location>
</feature>
<accession>A0A8H6TF00</accession>
<gene>
    <name evidence="7" type="ORF">MIND_00070000</name>
</gene>
<dbReference type="Proteomes" id="UP000636479">
    <property type="component" value="Unassembled WGS sequence"/>
</dbReference>
<protein>
    <submittedName>
        <fullName evidence="7">WD repeat domain-containing protein 83</fullName>
    </submittedName>
</protein>
<dbReference type="GO" id="GO:0071013">
    <property type="term" value="C:catalytic step 2 spliceosome"/>
    <property type="evidence" value="ECO:0007669"/>
    <property type="project" value="TreeGrafter"/>
</dbReference>
<feature type="repeat" description="WD" evidence="6">
    <location>
        <begin position="113"/>
        <end position="154"/>
    </location>
</feature>
<evidence type="ECO:0000256" key="2">
    <source>
        <dbReference type="ARBA" id="ARBA00022490"/>
    </source>
</evidence>
<dbReference type="SMART" id="SM00320">
    <property type="entry name" value="WD40"/>
    <property type="match status" value="7"/>
</dbReference>
<comment type="subcellular location">
    <subcellularLocation>
        <location evidence="1">Cytoplasm</location>
    </subcellularLocation>
</comment>
<dbReference type="PROSITE" id="PS50082">
    <property type="entry name" value="WD_REPEATS_2"/>
    <property type="match status" value="3"/>
</dbReference>
<comment type="similarity">
    <text evidence="5">Belongs to the WD repeat MORG1 family.</text>
</comment>
<dbReference type="InterPro" id="IPR036322">
    <property type="entry name" value="WD40_repeat_dom_sf"/>
</dbReference>
<evidence type="ECO:0000256" key="5">
    <source>
        <dbReference type="ARBA" id="ARBA00038145"/>
    </source>
</evidence>
<sequence length="322" mass="35426">MVGSKSRFGPGLFMNHVEPLARHLHTSLSSHKGPVNVARYSKGGGKYILTGGQDRTVRLWNANSGNEVKTFAAHGYEVLSITVSHDNAQFASSGGDRSIFLWDVATAATTRRIPGHMGKIHVVEFNEDATVLASGSFDSTVRLWDLKAQNRQPIQVLEEARDAVQTLHVGSTYITTGSLDGHVRTYDLRKGELRSDFMGQAVTSVVPTLDSQTLLVTTLDSHIRLMDMTNGKLLNDFTAHTNTEYRCRACFGHGEATVICGDEKGLVWAWDLLDAKPIAPNPPPKVHQKVITWTEHHPVEKGEMCTASADGTVKIWRQVDIE</sequence>
<dbReference type="PANTHER" id="PTHR22842:SF3">
    <property type="entry name" value="WD REPEAT DOMAIN-CONTAINING PROTEIN 83"/>
    <property type="match status" value="1"/>
</dbReference>
<evidence type="ECO:0000256" key="6">
    <source>
        <dbReference type="PROSITE-ProRule" id="PRU00221"/>
    </source>
</evidence>
<keyword evidence="2" id="KW-0963">Cytoplasm</keyword>